<dbReference type="STRING" id="178356.SAMN05216269_10491"/>
<dbReference type="InterPro" id="IPR024775">
    <property type="entry name" value="DinB-like"/>
</dbReference>
<dbReference type="InterPro" id="IPR034660">
    <property type="entry name" value="DinB/YfiT-like"/>
</dbReference>
<dbReference type="OrthoDB" id="679284at2"/>
<protein>
    <submittedName>
        <fullName evidence="2">DinB superfamily protein</fullName>
    </submittedName>
</protein>
<proteinExistence type="predicted"/>
<reference evidence="3" key="1">
    <citation type="submission" date="2016-11" db="EMBL/GenBank/DDBJ databases">
        <authorList>
            <person name="Varghese N."/>
            <person name="Submissions S."/>
        </authorList>
    </citation>
    <scope>NUCLEOTIDE SEQUENCE [LARGE SCALE GENOMIC DNA]</scope>
    <source>
        <strain evidence="3">CGMCC 1.2749</strain>
    </source>
</reference>
<organism evidence="2 3">
    <name type="scientific">Flavobacterium xinjiangense</name>
    <dbReference type="NCBI Taxonomy" id="178356"/>
    <lineage>
        <taxon>Bacteria</taxon>
        <taxon>Pseudomonadati</taxon>
        <taxon>Bacteroidota</taxon>
        <taxon>Flavobacteriia</taxon>
        <taxon>Flavobacteriales</taxon>
        <taxon>Flavobacteriaceae</taxon>
        <taxon>Flavobacterium</taxon>
    </lineage>
</organism>
<feature type="domain" description="DinB-like" evidence="1">
    <location>
        <begin position="16"/>
        <end position="166"/>
    </location>
</feature>
<dbReference type="Gene3D" id="1.20.120.450">
    <property type="entry name" value="dinb family like domain"/>
    <property type="match status" value="1"/>
</dbReference>
<dbReference type="RefSeq" id="WP_073207062.1">
    <property type="nucleotide sequence ID" value="NZ_FRCL01000004.1"/>
</dbReference>
<dbReference type="EMBL" id="FRCL01000004">
    <property type="protein sequence ID" value="SHM39059.1"/>
    <property type="molecule type" value="Genomic_DNA"/>
</dbReference>
<sequence length="175" mass="20319">MTINPLSQEELIIEIENVNRELIQTLSKFSEEELNKIQKEEIWTAGQVTEHIIKSNGGILTQLLNGDSNQTTRPFDEQVDLIKNIFRSEDKMKTAPALQPSQPPHALEDLMKSLNQQKVQQLETINVKELKEVSSELQFPPAANGLTRYEWIIFMIEHTRRHGKQIENIYKEFHN</sequence>
<gene>
    <name evidence="2" type="ORF">SAMN05216269_10491</name>
</gene>
<accession>A0A1M7IEF3</accession>
<dbReference type="AlphaFoldDB" id="A0A1M7IEF3"/>
<evidence type="ECO:0000313" key="2">
    <source>
        <dbReference type="EMBL" id="SHM39059.1"/>
    </source>
</evidence>
<dbReference type="Proteomes" id="UP000184092">
    <property type="component" value="Unassembled WGS sequence"/>
</dbReference>
<evidence type="ECO:0000259" key="1">
    <source>
        <dbReference type="Pfam" id="PF12867"/>
    </source>
</evidence>
<dbReference type="SUPFAM" id="SSF109854">
    <property type="entry name" value="DinB/YfiT-like putative metalloenzymes"/>
    <property type="match status" value="1"/>
</dbReference>
<dbReference type="Pfam" id="PF12867">
    <property type="entry name" value="DinB_2"/>
    <property type="match status" value="1"/>
</dbReference>
<keyword evidence="3" id="KW-1185">Reference proteome</keyword>
<name>A0A1M7IEF3_9FLAO</name>
<evidence type="ECO:0000313" key="3">
    <source>
        <dbReference type="Proteomes" id="UP000184092"/>
    </source>
</evidence>